<evidence type="ECO:0000313" key="5">
    <source>
        <dbReference type="Proteomes" id="UP000314986"/>
    </source>
</evidence>
<reference evidence="5" key="1">
    <citation type="journal article" date="2006" name="Science">
        <title>Ancient noncoding elements conserved in the human genome.</title>
        <authorList>
            <person name="Venkatesh B."/>
            <person name="Kirkness E.F."/>
            <person name="Loh Y.H."/>
            <person name="Halpern A.L."/>
            <person name="Lee A.P."/>
            <person name="Johnson J."/>
            <person name="Dandona N."/>
            <person name="Viswanathan L.D."/>
            <person name="Tay A."/>
            <person name="Venter J.C."/>
            <person name="Strausberg R.L."/>
            <person name="Brenner S."/>
        </authorList>
    </citation>
    <scope>NUCLEOTIDE SEQUENCE [LARGE SCALE GENOMIC DNA]</scope>
</reference>
<dbReference type="GeneTree" id="ENSGT00940000163277"/>
<dbReference type="GO" id="GO:0016020">
    <property type="term" value="C:membrane"/>
    <property type="evidence" value="ECO:0007669"/>
    <property type="project" value="TreeGrafter"/>
</dbReference>
<dbReference type="Gene3D" id="2.60.40.4060">
    <property type="entry name" value="Reeler domain"/>
    <property type="match status" value="1"/>
</dbReference>
<evidence type="ECO:0000259" key="3">
    <source>
        <dbReference type="PROSITE" id="PS51019"/>
    </source>
</evidence>
<dbReference type="PANTHER" id="PTHR45828:SF51">
    <property type="entry name" value="REELIN DOMAIN-CONTAINING PROTEIN 1"/>
    <property type="match status" value="1"/>
</dbReference>
<dbReference type="OMA" id="DMQPKHI"/>
<organism evidence="4 5">
    <name type="scientific">Callorhinchus milii</name>
    <name type="common">Ghost shark</name>
    <dbReference type="NCBI Taxonomy" id="7868"/>
    <lineage>
        <taxon>Eukaryota</taxon>
        <taxon>Metazoa</taxon>
        <taxon>Chordata</taxon>
        <taxon>Craniata</taxon>
        <taxon>Vertebrata</taxon>
        <taxon>Chondrichthyes</taxon>
        <taxon>Holocephali</taxon>
        <taxon>Chimaeriformes</taxon>
        <taxon>Callorhinchidae</taxon>
        <taxon>Callorhinchus</taxon>
    </lineage>
</organism>
<keyword evidence="5" id="KW-1185">Reference proteome</keyword>
<dbReference type="InterPro" id="IPR042307">
    <property type="entry name" value="Reeler_sf"/>
</dbReference>
<protein>
    <submittedName>
        <fullName evidence="4">Reeler domain containing 1</fullName>
    </submittedName>
</protein>
<dbReference type="Ensembl" id="ENSCMIT00000019592.1">
    <property type="protein sequence ID" value="ENSCMIP00000019229.1"/>
    <property type="gene ID" value="ENSCMIG00000008990.1"/>
</dbReference>
<dbReference type="Proteomes" id="UP000314986">
    <property type="component" value="Unassembled WGS sequence"/>
</dbReference>
<dbReference type="InterPro" id="IPR002861">
    <property type="entry name" value="Reeler_dom"/>
</dbReference>
<dbReference type="Pfam" id="PF02014">
    <property type="entry name" value="Reeler"/>
    <property type="match status" value="1"/>
</dbReference>
<evidence type="ECO:0000256" key="2">
    <source>
        <dbReference type="SAM" id="SignalP"/>
    </source>
</evidence>
<dbReference type="AlphaFoldDB" id="A0A4W3IED2"/>
<dbReference type="PANTHER" id="PTHR45828">
    <property type="entry name" value="CYTOCHROME B561/FERRIC REDUCTASE TRANSMEMBRANE"/>
    <property type="match status" value="1"/>
</dbReference>
<evidence type="ECO:0000256" key="1">
    <source>
        <dbReference type="SAM" id="MobiDB-lite"/>
    </source>
</evidence>
<feature type="region of interest" description="Disordered" evidence="1">
    <location>
        <begin position="302"/>
        <end position="335"/>
    </location>
</feature>
<reference evidence="4" key="4">
    <citation type="submission" date="2025-08" db="UniProtKB">
        <authorList>
            <consortium name="Ensembl"/>
        </authorList>
    </citation>
    <scope>IDENTIFICATION</scope>
</reference>
<feature type="chain" id="PRO_5045978684" evidence="2">
    <location>
        <begin position="24"/>
        <end position="423"/>
    </location>
</feature>
<feature type="signal peptide" evidence="2">
    <location>
        <begin position="1"/>
        <end position="23"/>
    </location>
</feature>
<dbReference type="InParanoid" id="A0A4W3IED2"/>
<feature type="domain" description="Reelin" evidence="3">
    <location>
        <begin position="18"/>
        <end position="179"/>
    </location>
</feature>
<keyword evidence="2" id="KW-0732">Signal</keyword>
<evidence type="ECO:0000313" key="4">
    <source>
        <dbReference type="Ensembl" id="ENSCMIP00000019229.1"/>
    </source>
</evidence>
<sequence length="423" mass="45999">MRSRVVLLGWVLIALRLVSNTAGFSHGASPAACVTMKPKHISAQPQDSSSSYITVYTNKSSYLPGDKVPVTVRSTRDFMGFLIQARRVADDRIAGTFILISPGSKLLRCFEEGDTVTHSDKTLKRNLSFVWKAPDRPAGDIKFFVSAVQSYFIYWARIKSSIIFDQTQSNPVSELKELKKMALASQRNSTAQNLPLTEGIVLHFFDYSLVPLLKIVLTGLQMHCTLYRQFKQKPSGGSLCAVGKTQLSPVVTRDAKRSAATSLLSSGQFPDLENMHPTQADNQLVSYRASANFLHLAESSGSSTGVGKVVRNTSLGMTRPIQKGDSGKGGSNPTKGAELGIPQLGILLGCSAALGMALAVGLRQLLSQHCHKRTEVSFRDPDSNIISVAENGELVHVRKIRENSFVLVQAEYNVITPSSTIGK</sequence>
<name>A0A4W3IED2_CALMI</name>
<dbReference type="PROSITE" id="PS51019">
    <property type="entry name" value="REELIN"/>
    <property type="match status" value="1"/>
</dbReference>
<reference evidence="5" key="2">
    <citation type="journal article" date="2007" name="PLoS Biol.">
        <title>Survey sequencing and comparative analysis of the elephant shark (Callorhinchus milii) genome.</title>
        <authorList>
            <person name="Venkatesh B."/>
            <person name="Kirkness E.F."/>
            <person name="Loh Y.H."/>
            <person name="Halpern A.L."/>
            <person name="Lee A.P."/>
            <person name="Johnson J."/>
            <person name="Dandona N."/>
            <person name="Viswanathan L.D."/>
            <person name="Tay A."/>
            <person name="Venter J.C."/>
            <person name="Strausberg R.L."/>
            <person name="Brenner S."/>
        </authorList>
    </citation>
    <scope>NUCLEOTIDE SEQUENCE [LARGE SCALE GENOMIC DNA]</scope>
</reference>
<proteinExistence type="predicted"/>
<gene>
    <name evidence="4" type="primary">REELD1</name>
</gene>
<accession>A0A4W3IED2</accession>
<dbReference type="CDD" id="cd08544">
    <property type="entry name" value="Reeler"/>
    <property type="match status" value="1"/>
</dbReference>
<dbReference type="STRING" id="7868.ENSCMIP00000019229"/>
<dbReference type="InterPro" id="IPR051237">
    <property type="entry name" value="Ferric-chelate_Red/DefProt"/>
</dbReference>
<reference evidence="5" key="3">
    <citation type="journal article" date="2014" name="Nature">
        <title>Elephant shark genome provides unique insights into gnathostome evolution.</title>
        <authorList>
            <consortium name="International Elephant Shark Genome Sequencing Consortium"/>
            <person name="Venkatesh B."/>
            <person name="Lee A.P."/>
            <person name="Ravi V."/>
            <person name="Maurya A.K."/>
            <person name="Lian M.M."/>
            <person name="Swann J.B."/>
            <person name="Ohta Y."/>
            <person name="Flajnik M.F."/>
            <person name="Sutoh Y."/>
            <person name="Kasahara M."/>
            <person name="Hoon S."/>
            <person name="Gangu V."/>
            <person name="Roy S.W."/>
            <person name="Irimia M."/>
            <person name="Korzh V."/>
            <person name="Kondrychyn I."/>
            <person name="Lim Z.W."/>
            <person name="Tay B.H."/>
            <person name="Tohari S."/>
            <person name="Kong K.W."/>
            <person name="Ho S."/>
            <person name="Lorente-Galdos B."/>
            <person name="Quilez J."/>
            <person name="Marques-Bonet T."/>
            <person name="Raney B.J."/>
            <person name="Ingham P.W."/>
            <person name="Tay A."/>
            <person name="Hillier L.W."/>
            <person name="Minx P."/>
            <person name="Boehm T."/>
            <person name="Wilson R.K."/>
            <person name="Brenner S."/>
            <person name="Warren W.C."/>
        </authorList>
    </citation>
    <scope>NUCLEOTIDE SEQUENCE [LARGE SCALE GENOMIC DNA]</scope>
</reference>
<reference evidence="4" key="5">
    <citation type="submission" date="2025-09" db="UniProtKB">
        <authorList>
            <consortium name="Ensembl"/>
        </authorList>
    </citation>
    <scope>IDENTIFICATION</scope>
</reference>